<dbReference type="KEGG" id="soy:115883315"/>
<keyword evidence="4" id="KW-0472">Membrane</keyword>
<evidence type="ECO:0000256" key="3">
    <source>
        <dbReference type="ARBA" id="ARBA00022989"/>
    </source>
</evidence>
<dbReference type="GO" id="GO:0016020">
    <property type="term" value="C:membrane"/>
    <property type="evidence" value="ECO:0007669"/>
    <property type="project" value="UniProtKB-SubCell"/>
</dbReference>
<name>A0A6J2Y3D8_SITOR</name>
<keyword evidence="2" id="KW-0812">Transmembrane</keyword>
<evidence type="ECO:0000313" key="6">
    <source>
        <dbReference type="RefSeq" id="XP_030757520.1"/>
    </source>
</evidence>
<dbReference type="InterPro" id="IPR050382">
    <property type="entry name" value="MFS_Na/Anion_cotransporter"/>
</dbReference>
<keyword evidence="3" id="KW-1133">Transmembrane helix</keyword>
<dbReference type="GeneID" id="115883315"/>
<dbReference type="PANTHER" id="PTHR11662:SF455">
    <property type="entry name" value="GH23975P"/>
    <property type="match status" value="1"/>
</dbReference>
<protein>
    <submittedName>
        <fullName evidence="6">Sialin-like</fullName>
    </submittedName>
</protein>
<gene>
    <name evidence="6" type="primary">LOC115883315</name>
</gene>
<reference evidence="6" key="1">
    <citation type="submission" date="2025-08" db="UniProtKB">
        <authorList>
            <consortium name="RefSeq"/>
        </authorList>
    </citation>
    <scope>IDENTIFICATION</scope>
    <source>
        <tissue evidence="6">Gonads</tissue>
    </source>
</reference>
<dbReference type="Proteomes" id="UP000504635">
    <property type="component" value="Unplaced"/>
</dbReference>
<dbReference type="GO" id="GO:0006820">
    <property type="term" value="P:monoatomic anion transport"/>
    <property type="evidence" value="ECO:0007669"/>
    <property type="project" value="TreeGrafter"/>
</dbReference>
<keyword evidence="5" id="KW-1185">Reference proteome</keyword>
<dbReference type="PANTHER" id="PTHR11662">
    <property type="entry name" value="SOLUTE CARRIER FAMILY 17"/>
    <property type="match status" value="1"/>
</dbReference>
<evidence type="ECO:0000313" key="5">
    <source>
        <dbReference type="Proteomes" id="UP000504635"/>
    </source>
</evidence>
<dbReference type="SUPFAM" id="SSF103473">
    <property type="entry name" value="MFS general substrate transporter"/>
    <property type="match status" value="2"/>
</dbReference>
<dbReference type="InterPro" id="IPR036259">
    <property type="entry name" value="MFS_trans_sf"/>
</dbReference>
<dbReference type="RefSeq" id="XP_030757520.1">
    <property type="nucleotide sequence ID" value="XM_030901660.1"/>
</dbReference>
<evidence type="ECO:0000256" key="1">
    <source>
        <dbReference type="ARBA" id="ARBA00004141"/>
    </source>
</evidence>
<dbReference type="AlphaFoldDB" id="A0A6J2Y3D8"/>
<evidence type="ECO:0000256" key="4">
    <source>
        <dbReference type="ARBA" id="ARBA00023136"/>
    </source>
</evidence>
<comment type="subcellular location">
    <subcellularLocation>
        <location evidence="1">Membrane</location>
        <topology evidence="1">Multi-pass membrane protein</topology>
    </subcellularLocation>
</comment>
<dbReference type="GO" id="GO:0022857">
    <property type="term" value="F:transmembrane transporter activity"/>
    <property type="evidence" value="ECO:0007669"/>
    <property type="project" value="TreeGrafter"/>
</dbReference>
<organism evidence="5 6">
    <name type="scientific">Sitophilus oryzae</name>
    <name type="common">Rice weevil</name>
    <name type="synonym">Curculio oryzae</name>
    <dbReference type="NCBI Taxonomy" id="7048"/>
    <lineage>
        <taxon>Eukaryota</taxon>
        <taxon>Metazoa</taxon>
        <taxon>Ecdysozoa</taxon>
        <taxon>Arthropoda</taxon>
        <taxon>Hexapoda</taxon>
        <taxon>Insecta</taxon>
        <taxon>Pterygota</taxon>
        <taxon>Neoptera</taxon>
        <taxon>Endopterygota</taxon>
        <taxon>Coleoptera</taxon>
        <taxon>Polyphaga</taxon>
        <taxon>Cucujiformia</taxon>
        <taxon>Curculionidae</taxon>
        <taxon>Dryophthorinae</taxon>
        <taxon>Sitophilus</taxon>
    </lineage>
</organism>
<sequence length="171" mass="19941">MALIWSLIWIILIKESPESDKWISHSELHYIQQSLKDAKPVESFPVPWKNILICKAVWALQVAIFCEAWGFYTLLTLLPKYYKGGLALTWFLLWVVLIQESPESDKWISNSELQYIQQSLKDSKPTESFSVPWINILTCKAVWALQVAVFCESWGFYTLLTLLPKYFKGDF</sequence>
<accession>A0A6J2Y3D8</accession>
<dbReference type="InParanoid" id="A0A6J2Y3D8"/>
<dbReference type="OrthoDB" id="2985014at2759"/>
<dbReference type="Gene3D" id="1.20.1250.20">
    <property type="entry name" value="MFS general substrate transporter like domains"/>
    <property type="match status" value="1"/>
</dbReference>
<evidence type="ECO:0000256" key="2">
    <source>
        <dbReference type="ARBA" id="ARBA00022692"/>
    </source>
</evidence>
<proteinExistence type="predicted"/>